<dbReference type="InterPro" id="IPR026004">
    <property type="entry name" value="Septum_form"/>
</dbReference>
<dbReference type="RefSeq" id="WP_091552496.1">
    <property type="nucleotide sequence ID" value="NZ_FNPH01000001.1"/>
</dbReference>
<dbReference type="Proteomes" id="UP000242415">
    <property type="component" value="Unassembled WGS sequence"/>
</dbReference>
<reference evidence="4" key="1">
    <citation type="submission" date="2016-10" db="EMBL/GenBank/DDBJ databases">
        <authorList>
            <person name="Varghese N."/>
            <person name="Submissions S."/>
        </authorList>
    </citation>
    <scope>NUCLEOTIDE SEQUENCE [LARGE SCALE GENOMIC DNA]</scope>
    <source>
        <strain evidence="4">DSM 45245</strain>
    </source>
</reference>
<feature type="chain" id="PRO_5039323853" evidence="1">
    <location>
        <begin position="26"/>
        <end position="302"/>
    </location>
</feature>
<name>A0A1H3H8I9_9ACTN</name>
<dbReference type="EMBL" id="FNPH01000001">
    <property type="protein sequence ID" value="SDY11680.1"/>
    <property type="molecule type" value="Genomic_DNA"/>
</dbReference>
<evidence type="ECO:0000259" key="2">
    <source>
        <dbReference type="Pfam" id="PF13845"/>
    </source>
</evidence>
<dbReference type="PROSITE" id="PS51257">
    <property type="entry name" value="PROKAR_LIPOPROTEIN"/>
    <property type="match status" value="1"/>
</dbReference>
<gene>
    <name evidence="3" type="ORF">SAMN05444365_101723</name>
</gene>
<keyword evidence="1" id="KW-0732">Signal</keyword>
<evidence type="ECO:0000313" key="3">
    <source>
        <dbReference type="EMBL" id="SDY11680.1"/>
    </source>
</evidence>
<sequence>MRRWLTAVALGGAAALLLTACGKPAGVDGALTDDWAAVPSPKSFTPPAGTCYAADFADTAYLSAFDPVDCATSHRVETVHVGTLGGSAGKRSTPPPVGSAELRAAYAECDAKTAQYVGGAWRTGRLWMGMALPSAAAWAGGSRWFRCDVTEVTTIEDNGDTATRTASLRNALKAPSSPLRLGCYAIKLAKDDSIDTMPATSCAKPHNGEFAGVWKAPDIAYPTKDADWSRFHNECRSVIARYAGLPDDGNLKYRVGVISLPGGSGDWKAGNRGVRCYLWLSDRTVTKPLKGAGAGALPIQYE</sequence>
<dbReference type="STRING" id="405436.SAMN05444365_101723"/>
<proteinExistence type="predicted"/>
<dbReference type="Pfam" id="PF13845">
    <property type="entry name" value="Septum_form"/>
    <property type="match status" value="1"/>
</dbReference>
<evidence type="ECO:0000313" key="4">
    <source>
        <dbReference type="Proteomes" id="UP000242415"/>
    </source>
</evidence>
<feature type="signal peptide" evidence="1">
    <location>
        <begin position="1"/>
        <end position="25"/>
    </location>
</feature>
<protein>
    <submittedName>
        <fullName evidence="3">Septum formation</fullName>
    </submittedName>
</protein>
<dbReference type="OrthoDB" id="3381205at2"/>
<organism evidence="3 4">
    <name type="scientific">Micromonospora pattaloongensis</name>
    <dbReference type="NCBI Taxonomy" id="405436"/>
    <lineage>
        <taxon>Bacteria</taxon>
        <taxon>Bacillati</taxon>
        <taxon>Actinomycetota</taxon>
        <taxon>Actinomycetes</taxon>
        <taxon>Micromonosporales</taxon>
        <taxon>Micromonosporaceae</taxon>
        <taxon>Micromonospora</taxon>
    </lineage>
</organism>
<dbReference type="AlphaFoldDB" id="A0A1H3H8I9"/>
<feature type="domain" description="Septum formation-related" evidence="2">
    <location>
        <begin position="48"/>
        <end position="276"/>
    </location>
</feature>
<evidence type="ECO:0000256" key="1">
    <source>
        <dbReference type="SAM" id="SignalP"/>
    </source>
</evidence>
<accession>A0A1H3H8I9</accession>
<keyword evidence="4" id="KW-1185">Reference proteome</keyword>